<dbReference type="InterPro" id="IPR035906">
    <property type="entry name" value="MetI-like_sf"/>
</dbReference>
<dbReference type="GO" id="GO:0055085">
    <property type="term" value="P:transmembrane transport"/>
    <property type="evidence" value="ECO:0007669"/>
    <property type="project" value="InterPro"/>
</dbReference>
<keyword evidence="7 8" id="KW-0472">Membrane</keyword>
<dbReference type="AlphaFoldDB" id="A0A5J6MIE3"/>
<accession>A0A5J6MIE3</accession>
<reference evidence="10 11" key="1">
    <citation type="submission" date="2019-08" db="EMBL/GenBank/DDBJ databases">
        <title>Hyperibacter terrae gen. nov., sp. nov. and Hyperibacter viscosus sp. nov., two new members in the family Rhodospirillaceae isolated from the rhizosphere of Hypericum perforatum.</title>
        <authorList>
            <person name="Noviana Z."/>
        </authorList>
    </citation>
    <scope>NUCLEOTIDE SEQUENCE [LARGE SCALE GENOMIC DNA]</scope>
    <source>
        <strain evidence="10 11">R5913</strain>
    </source>
</reference>
<evidence type="ECO:0000256" key="4">
    <source>
        <dbReference type="ARBA" id="ARBA00022475"/>
    </source>
</evidence>
<evidence type="ECO:0000313" key="10">
    <source>
        <dbReference type="EMBL" id="QEX17268.1"/>
    </source>
</evidence>
<dbReference type="SUPFAM" id="SSF161098">
    <property type="entry name" value="MetI-like"/>
    <property type="match status" value="1"/>
</dbReference>
<feature type="transmembrane region" description="Helical" evidence="8">
    <location>
        <begin position="130"/>
        <end position="153"/>
    </location>
</feature>
<feature type="transmembrane region" description="Helical" evidence="8">
    <location>
        <begin position="97"/>
        <end position="124"/>
    </location>
</feature>
<keyword evidence="4" id="KW-1003">Cell membrane</keyword>
<feature type="transmembrane region" description="Helical" evidence="8">
    <location>
        <begin position="7"/>
        <end position="26"/>
    </location>
</feature>
<dbReference type="PROSITE" id="PS50928">
    <property type="entry name" value="ABC_TM1"/>
    <property type="match status" value="1"/>
</dbReference>
<evidence type="ECO:0000256" key="2">
    <source>
        <dbReference type="ARBA" id="ARBA00007069"/>
    </source>
</evidence>
<feature type="transmembrane region" description="Helical" evidence="8">
    <location>
        <begin position="174"/>
        <end position="197"/>
    </location>
</feature>
<evidence type="ECO:0000256" key="7">
    <source>
        <dbReference type="ARBA" id="ARBA00023136"/>
    </source>
</evidence>
<dbReference type="RefSeq" id="WP_151177540.1">
    <property type="nucleotide sequence ID" value="NZ_CP042906.1"/>
</dbReference>
<keyword evidence="3 8" id="KW-0813">Transport</keyword>
<evidence type="ECO:0000256" key="1">
    <source>
        <dbReference type="ARBA" id="ARBA00004651"/>
    </source>
</evidence>
<sequence>MNRSHLLHLLAWNGIAWVLLLLYLPLVPPFLFSFSADGTVGGLATPTLRWYAELPNNPLLTKSIGTTLVVGIIVALATPPLALLGAMAVRRSRFKRLLLMMMLLPLFIPGVSLGLASAFFFRLLELPPSLWSIAVVQVLWALPFSTIIILTVMSTFDPVFLEAAYIQGANRWRAFIDIELPLIWPGLMGAAVFALILSFNETVRTALVQGPYNTIQTYIWATYLQVGLSPTLHALMSLLIALTLALVVVLLAFSLRQPRRLRINPAARSNPRAPARP</sequence>
<dbReference type="CDD" id="cd06261">
    <property type="entry name" value="TM_PBP2"/>
    <property type="match status" value="1"/>
</dbReference>
<name>A0A5J6MIE3_9PROT</name>
<dbReference type="Gene3D" id="1.10.3720.10">
    <property type="entry name" value="MetI-like"/>
    <property type="match status" value="1"/>
</dbReference>
<dbReference type="InterPro" id="IPR000515">
    <property type="entry name" value="MetI-like"/>
</dbReference>
<evidence type="ECO:0000256" key="5">
    <source>
        <dbReference type="ARBA" id="ARBA00022692"/>
    </source>
</evidence>
<keyword evidence="11" id="KW-1185">Reference proteome</keyword>
<proteinExistence type="inferred from homology"/>
<evidence type="ECO:0000256" key="8">
    <source>
        <dbReference type="RuleBase" id="RU363032"/>
    </source>
</evidence>
<comment type="similarity">
    <text evidence="2">Belongs to the binding-protein-dependent transport system permease family. CysTW subfamily.</text>
</comment>
<keyword evidence="5 8" id="KW-0812">Transmembrane</keyword>
<evidence type="ECO:0000259" key="9">
    <source>
        <dbReference type="PROSITE" id="PS50928"/>
    </source>
</evidence>
<dbReference type="GO" id="GO:0005886">
    <property type="term" value="C:plasma membrane"/>
    <property type="evidence" value="ECO:0007669"/>
    <property type="project" value="UniProtKB-SubCell"/>
</dbReference>
<dbReference type="Pfam" id="PF00528">
    <property type="entry name" value="BPD_transp_1"/>
    <property type="match status" value="1"/>
</dbReference>
<keyword evidence="6 8" id="KW-1133">Transmembrane helix</keyword>
<dbReference type="Proteomes" id="UP000326202">
    <property type="component" value="Chromosome"/>
</dbReference>
<evidence type="ECO:0000256" key="6">
    <source>
        <dbReference type="ARBA" id="ARBA00022989"/>
    </source>
</evidence>
<feature type="domain" description="ABC transmembrane type-1" evidence="9">
    <location>
        <begin position="64"/>
        <end position="257"/>
    </location>
</feature>
<dbReference type="PANTHER" id="PTHR43848:SF2">
    <property type="entry name" value="PUTRESCINE TRANSPORT SYSTEM PERMEASE PROTEIN POTI"/>
    <property type="match status" value="1"/>
</dbReference>
<organism evidence="10 11">
    <name type="scientific">Hypericibacter terrae</name>
    <dbReference type="NCBI Taxonomy" id="2602015"/>
    <lineage>
        <taxon>Bacteria</taxon>
        <taxon>Pseudomonadati</taxon>
        <taxon>Pseudomonadota</taxon>
        <taxon>Alphaproteobacteria</taxon>
        <taxon>Rhodospirillales</taxon>
        <taxon>Dongiaceae</taxon>
        <taxon>Hypericibacter</taxon>
    </lineage>
</organism>
<gene>
    <name evidence="10" type="ORF">FRZ44_25640</name>
</gene>
<dbReference type="InterPro" id="IPR051789">
    <property type="entry name" value="Bact_Polyamine_Transport"/>
</dbReference>
<feature type="transmembrane region" description="Helical" evidence="8">
    <location>
        <begin position="64"/>
        <end position="85"/>
    </location>
</feature>
<feature type="transmembrane region" description="Helical" evidence="8">
    <location>
        <begin position="232"/>
        <end position="253"/>
    </location>
</feature>
<evidence type="ECO:0000313" key="11">
    <source>
        <dbReference type="Proteomes" id="UP000326202"/>
    </source>
</evidence>
<evidence type="ECO:0000256" key="3">
    <source>
        <dbReference type="ARBA" id="ARBA00022448"/>
    </source>
</evidence>
<dbReference type="KEGG" id="htq:FRZ44_25640"/>
<dbReference type="EMBL" id="CP042906">
    <property type="protein sequence ID" value="QEX17268.1"/>
    <property type="molecule type" value="Genomic_DNA"/>
</dbReference>
<protein>
    <submittedName>
        <fullName evidence="10">Spermidine/putrescine ABC transporter permease</fullName>
    </submittedName>
</protein>
<dbReference type="PANTHER" id="PTHR43848">
    <property type="entry name" value="PUTRESCINE TRANSPORT SYSTEM PERMEASE PROTEIN POTI"/>
    <property type="match status" value="1"/>
</dbReference>
<comment type="subcellular location">
    <subcellularLocation>
        <location evidence="1 8">Cell membrane</location>
        <topology evidence="1 8">Multi-pass membrane protein</topology>
    </subcellularLocation>
</comment>
<dbReference type="OrthoDB" id="9809681at2"/>